<feature type="region of interest" description="Disordered" evidence="10">
    <location>
        <begin position="496"/>
        <end position="515"/>
    </location>
</feature>
<accession>A0A067SNK3</accession>
<comment type="subcellular location">
    <subcellularLocation>
        <location evidence="3">Cytoplasm</location>
    </subcellularLocation>
    <subcellularLocation>
        <location evidence="2">Nucleus</location>
    </subcellularLocation>
</comment>
<proteinExistence type="inferred from homology"/>
<keyword evidence="9" id="KW-0539">Nucleus</keyword>
<keyword evidence="7" id="KW-0963">Cytoplasm</keyword>
<reference evidence="13" key="1">
    <citation type="journal article" date="2014" name="Proc. Natl. Acad. Sci. U.S.A.">
        <title>Extensive sampling of basidiomycete genomes demonstrates inadequacy of the white-rot/brown-rot paradigm for wood decay fungi.</title>
        <authorList>
            <person name="Riley R."/>
            <person name="Salamov A.A."/>
            <person name="Brown D.W."/>
            <person name="Nagy L.G."/>
            <person name="Floudas D."/>
            <person name="Held B.W."/>
            <person name="Levasseur A."/>
            <person name="Lombard V."/>
            <person name="Morin E."/>
            <person name="Otillar R."/>
            <person name="Lindquist E.A."/>
            <person name="Sun H."/>
            <person name="LaButti K.M."/>
            <person name="Schmutz J."/>
            <person name="Jabbour D."/>
            <person name="Luo H."/>
            <person name="Baker S.E."/>
            <person name="Pisabarro A.G."/>
            <person name="Walton J.D."/>
            <person name="Blanchette R.A."/>
            <person name="Henrissat B."/>
            <person name="Martin F."/>
            <person name="Cullen D."/>
            <person name="Hibbett D.S."/>
            <person name="Grigoriev I.V."/>
        </authorList>
    </citation>
    <scope>NUCLEOTIDE SEQUENCE [LARGE SCALE GENOMIC DNA]</scope>
    <source>
        <strain evidence="13">CBS 339.88</strain>
    </source>
</reference>
<dbReference type="GO" id="GO:0003723">
    <property type="term" value="F:RNA binding"/>
    <property type="evidence" value="ECO:0007669"/>
    <property type="project" value="UniProtKB-KW"/>
</dbReference>
<comment type="similarity">
    <text evidence="4">Belongs to the snurportin family.</text>
</comment>
<dbReference type="AlphaFoldDB" id="A0A067SNK3"/>
<evidence type="ECO:0000256" key="4">
    <source>
        <dbReference type="ARBA" id="ARBA00007540"/>
    </source>
</evidence>
<evidence type="ECO:0000256" key="8">
    <source>
        <dbReference type="ARBA" id="ARBA00022884"/>
    </source>
</evidence>
<feature type="region of interest" description="Disordered" evidence="10">
    <location>
        <begin position="336"/>
        <end position="358"/>
    </location>
</feature>
<keyword evidence="8" id="KW-0694">RNA-binding</keyword>
<evidence type="ECO:0000256" key="3">
    <source>
        <dbReference type="ARBA" id="ARBA00004496"/>
    </source>
</evidence>
<comment type="function">
    <text evidence="1">Functions as an U snRNP-specific nuclear import adapter. Involved in the trimethylguanosine (m3G)-cap-dependent nuclear import of U snRNPs. Binds specifically to the terminal m3G-cap U snRNAs.</text>
</comment>
<evidence type="ECO:0000313" key="12">
    <source>
        <dbReference type="EMBL" id="KDR72500.1"/>
    </source>
</evidence>
<keyword evidence="13" id="KW-1185">Reference proteome</keyword>
<dbReference type="Pfam" id="PF21974">
    <property type="entry name" value="SPN1_m3Gcap_bd"/>
    <property type="match status" value="1"/>
</dbReference>
<protein>
    <recommendedName>
        <fullName evidence="5">Snurportin-1</fullName>
    </recommendedName>
</protein>
<dbReference type="PANTHER" id="PTHR13403:SF6">
    <property type="entry name" value="SNURPORTIN-1"/>
    <property type="match status" value="1"/>
</dbReference>
<evidence type="ECO:0000256" key="5">
    <source>
        <dbReference type="ARBA" id="ARBA00016034"/>
    </source>
</evidence>
<feature type="region of interest" description="Disordered" evidence="10">
    <location>
        <begin position="113"/>
        <end position="186"/>
    </location>
</feature>
<organism evidence="12 13">
    <name type="scientific">Galerina marginata (strain CBS 339.88)</name>
    <dbReference type="NCBI Taxonomy" id="685588"/>
    <lineage>
        <taxon>Eukaryota</taxon>
        <taxon>Fungi</taxon>
        <taxon>Dikarya</taxon>
        <taxon>Basidiomycota</taxon>
        <taxon>Agaricomycotina</taxon>
        <taxon>Agaricomycetes</taxon>
        <taxon>Agaricomycetidae</taxon>
        <taxon>Agaricales</taxon>
        <taxon>Agaricineae</taxon>
        <taxon>Strophariaceae</taxon>
        <taxon>Galerina</taxon>
    </lineage>
</organism>
<feature type="domain" description="Snurportin-1 m3G cap-binding" evidence="11">
    <location>
        <begin position="223"/>
        <end position="332"/>
    </location>
</feature>
<dbReference type="EMBL" id="KL142388">
    <property type="protein sequence ID" value="KDR72500.1"/>
    <property type="molecule type" value="Genomic_DNA"/>
</dbReference>
<dbReference type="GO" id="GO:0061015">
    <property type="term" value="P:snRNA import into nucleus"/>
    <property type="evidence" value="ECO:0007669"/>
    <property type="project" value="InterPro"/>
</dbReference>
<name>A0A067SNK3_GALM3</name>
<dbReference type="Gene3D" id="3.30.470.30">
    <property type="entry name" value="DNA ligase/mRNA capping enzyme"/>
    <property type="match status" value="1"/>
</dbReference>
<dbReference type="OrthoDB" id="10003593at2759"/>
<dbReference type="InterPro" id="IPR017336">
    <property type="entry name" value="Snurportin-1"/>
</dbReference>
<dbReference type="HOGENOM" id="CLU_048922_0_0_1"/>
<keyword evidence="6" id="KW-0813">Transport</keyword>
<evidence type="ECO:0000259" key="11">
    <source>
        <dbReference type="Pfam" id="PF21974"/>
    </source>
</evidence>
<evidence type="ECO:0000256" key="1">
    <source>
        <dbReference type="ARBA" id="ARBA00003975"/>
    </source>
</evidence>
<evidence type="ECO:0000256" key="6">
    <source>
        <dbReference type="ARBA" id="ARBA00022448"/>
    </source>
</evidence>
<feature type="compositionally biased region" description="Polar residues" evidence="10">
    <location>
        <begin position="113"/>
        <end position="143"/>
    </location>
</feature>
<sequence>MFTARKSSYKLPPTTIRDKLVSQEARRNKALEEQKRRRAQKIDSTRQLDLFAGLTLGASDDEENDHPLGAPASTIQEADLDAEDEDHQPRITPASVAQYAAMLVPGHPEYSFDASTSMGTNGTGSHPSSPTRSINFVAASTSEHISEVEPIPADETHPSTSASGKSKKKNKRGGGQKRRAQTNKPSKWADNCMYAELLEMRDDEPWDYRCRREDEVYDDAYVDGLPRDLESGWVAVAPVPVGKRCLAVTHQSAGVAGVVPNTTLRSRLLGKSLLARFPSPLPPLTVLDCILDANWRENGILHVLDVVRWKGQDVAECEAGFRFWWRDTRLAELTPSHPPPSLNASHSSSSKPPSSSCPPNPYTFPYPTTFLPVPYHTNTTLAALDGEVIPAARTWRDVNVSLPMTVPQTASGGTGGSDGNVRGMDIEPPLQPLPLRTFAFSSSVPTTLAPRPPPQTAQARVAPEGLLLYVAEASYEPGTSPLSSWVPICGYDVDDEAHAPDGRSPTSGHANGAAGAVGPLDLFQRLVRRRMARQLTSTSTARIGFCGSSVGEVTMEEGDEAMEMD</sequence>
<dbReference type="InterPro" id="IPR047857">
    <property type="entry name" value="Snurportin1_C"/>
</dbReference>
<feature type="compositionally biased region" description="Basic residues" evidence="10">
    <location>
        <begin position="165"/>
        <end position="181"/>
    </location>
</feature>
<feature type="region of interest" description="Disordered" evidence="10">
    <location>
        <begin position="1"/>
        <end position="86"/>
    </location>
</feature>
<evidence type="ECO:0000256" key="10">
    <source>
        <dbReference type="SAM" id="MobiDB-lite"/>
    </source>
</evidence>
<gene>
    <name evidence="12" type="ORF">GALMADRAFT_252602</name>
</gene>
<dbReference type="PANTHER" id="PTHR13403">
    <property type="entry name" value="SNURPORTIN1 RNUT1 PROTEIN RNA, U TRANSPORTER 1"/>
    <property type="match status" value="1"/>
</dbReference>
<dbReference type="Proteomes" id="UP000027222">
    <property type="component" value="Unassembled WGS sequence"/>
</dbReference>
<evidence type="ECO:0000256" key="9">
    <source>
        <dbReference type="ARBA" id="ARBA00023242"/>
    </source>
</evidence>
<feature type="compositionally biased region" description="Low complexity" evidence="10">
    <location>
        <begin position="342"/>
        <end position="354"/>
    </location>
</feature>
<evidence type="ECO:0000256" key="7">
    <source>
        <dbReference type="ARBA" id="ARBA00022490"/>
    </source>
</evidence>
<dbReference type="STRING" id="685588.A0A067SNK3"/>
<feature type="compositionally biased region" description="Basic and acidic residues" evidence="10">
    <location>
        <begin position="16"/>
        <end position="46"/>
    </location>
</feature>
<dbReference type="GO" id="GO:0005634">
    <property type="term" value="C:nucleus"/>
    <property type="evidence" value="ECO:0007669"/>
    <property type="project" value="UniProtKB-SubCell"/>
</dbReference>
<evidence type="ECO:0000313" key="13">
    <source>
        <dbReference type="Proteomes" id="UP000027222"/>
    </source>
</evidence>
<evidence type="ECO:0000256" key="2">
    <source>
        <dbReference type="ARBA" id="ARBA00004123"/>
    </source>
</evidence>
<dbReference type="GO" id="GO:0005737">
    <property type="term" value="C:cytoplasm"/>
    <property type="evidence" value="ECO:0007669"/>
    <property type="project" value="UniProtKB-SubCell"/>
</dbReference>